<dbReference type="EMBL" id="MU032344">
    <property type="protein sequence ID" value="KAF3770762.1"/>
    <property type="molecule type" value="Genomic_DNA"/>
</dbReference>
<dbReference type="OrthoDB" id="62952at2759"/>
<reference evidence="1" key="1">
    <citation type="journal article" date="2020" name="Phytopathology">
        <title>Genome sequence of the chestnut blight fungus Cryphonectria parasitica EP155: A fundamental resource for an archetypical invasive plant pathogen.</title>
        <authorList>
            <person name="Crouch J.A."/>
            <person name="Dawe A."/>
            <person name="Aerts A."/>
            <person name="Barry K."/>
            <person name="Churchill A.C.L."/>
            <person name="Grimwood J."/>
            <person name="Hillman B."/>
            <person name="Milgroom M.G."/>
            <person name="Pangilinan J."/>
            <person name="Smith M."/>
            <person name="Salamov A."/>
            <person name="Schmutz J."/>
            <person name="Yadav J."/>
            <person name="Grigoriev I.V."/>
            <person name="Nuss D."/>
        </authorList>
    </citation>
    <scope>NUCLEOTIDE SEQUENCE</scope>
    <source>
        <strain evidence="1">EP155</strain>
    </source>
</reference>
<sequence>MPVSAEAALSWERAEMYYVNTQGINLPPQIEELVIGYFVDARTKSWTAHLADYFNSLPEQDNLPNDKSSSSSSSSTDTLQSALASCRRLRIGTEFHGFLDLPREIRDQIYRHALVKGKVAVPNRHAEPLEAQTRHQAWKIDYWRRETGEPLLRYEDESLFGHGLFAGEPLDPPSLNSLSHSSSPFSSPSSSRGTPLGLLHGVSSIIHAEAATIFFAHNQIILPAGRWRHPIDFREARMSHDASVQAFLAPSGARPSPILNAALLARDVSYTFDMRDAEMRDWEALHFCQAVKEQVDDQTIAPRDALAALHDQKTVSLEIMWAERIDAVKRMTLDRLQLCFDDCYCPVGCCRKVGWVLARFLDSGPLGGADAHDQAHVYSTLDWAGRPPKVVEVMGWVNEAERDRIRELLARLPGANDAVVRFMGYSRRPGIGEFLIDDILTYNDSDL</sequence>
<gene>
    <name evidence="1" type="ORF">M406DRAFT_349379</name>
</gene>
<keyword evidence="2" id="KW-1185">Reference proteome</keyword>
<protein>
    <submittedName>
        <fullName evidence="1">Uncharacterized protein</fullName>
    </submittedName>
</protein>
<name>A0A9P5CUL3_CRYP1</name>
<dbReference type="Proteomes" id="UP000803844">
    <property type="component" value="Unassembled WGS sequence"/>
</dbReference>
<dbReference type="RefSeq" id="XP_040781723.1">
    <property type="nucleotide sequence ID" value="XM_040922465.1"/>
</dbReference>
<evidence type="ECO:0000313" key="1">
    <source>
        <dbReference type="EMBL" id="KAF3770762.1"/>
    </source>
</evidence>
<evidence type="ECO:0000313" key="2">
    <source>
        <dbReference type="Proteomes" id="UP000803844"/>
    </source>
</evidence>
<dbReference type="AlphaFoldDB" id="A0A9P5CUL3"/>
<accession>A0A9P5CUL3</accession>
<comment type="caution">
    <text evidence="1">The sequence shown here is derived from an EMBL/GenBank/DDBJ whole genome shotgun (WGS) entry which is preliminary data.</text>
</comment>
<organism evidence="1 2">
    <name type="scientific">Cryphonectria parasitica (strain ATCC 38755 / EP155)</name>
    <dbReference type="NCBI Taxonomy" id="660469"/>
    <lineage>
        <taxon>Eukaryota</taxon>
        <taxon>Fungi</taxon>
        <taxon>Dikarya</taxon>
        <taxon>Ascomycota</taxon>
        <taxon>Pezizomycotina</taxon>
        <taxon>Sordariomycetes</taxon>
        <taxon>Sordariomycetidae</taxon>
        <taxon>Diaporthales</taxon>
        <taxon>Cryphonectriaceae</taxon>
        <taxon>Cryphonectria-Endothia species complex</taxon>
        <taxon>Cryphonectria</taxon>
    </lineage>
</organism>
<dbReference type="GeneID" id="63839594"/>
<proteinExistence type="predicted"/>